<comment type="caution">
    <text evidence="7">The sequence shown here is derived from an EMBL/GenBank/DDBJ whole genome shotgun (WGS) entry which is preliminary data.</text>
</comment>
<accession>A0A8S4NDH2</accession>
<keyword evidence="4 5" id="KW-0472">Membrane</keyword>
<keyword evidence="3 5" id="KW-1133">Transmembrane helix</keyword>
<dbReference type="Proteomes" id="UP000749559">
    <property type="component" value="Unassembled WGS sequence"/>
</dbReference>
<keyword evidence="8" id="KW-1185">Reference proteome</keyword>
<dbReference type="PROSITE" id="PS00237">
    <property type="entry name" value="G_PROTEIN_RECEP_F1_1"/>
    <property type="match status" value="1"/>
</dbReference>
<reference evidence="7" key="1">
    <citation type="submission" date="2022-03" db="EMBL/GenBank/DDBJ databases">
        <authorList>
            <person name="Martin C."/>
        </authorList>
    </citation>
    <scope>NUCLEOTIDE SEQUENCE</scope>
</reference>
<protein>
    <recommendedName>
        <fullName evidence="6">G-protein coupled receptors family 1 profile domain-containing protein</fullName>
    </recommendedName>
</protein>
<feature type="non-terminal residue" evidence="7">
    <location>
        <position position="206"/>
    </location>
</feature>
<dbReference type="InterPro" id="IPR017452">
    <property type="entry name" value="GPCR_Rhodpsn_7TM"/>
</dbReference>
<dbReference type="AlphaFoldDB" id="A0A8S4NDH2"/>
<dbReference type="PANTHER" id="PTHR46641:SF25">
    <property type="entry name" value="CNMAMIDE RECEPTOR-RELATED"/>
    <property type="match status" value="1"/>
</dbReference>
<feature type="transmembrane region" description="Helical" evidence="5">
    <location>
        <begin position="76"/>
        <end position="97"/>
    </location>
</feature>
<dbReference type="SUPFAM" id="SSF81321">
    <property type="entry name" value="Family A G protein-coupled receptor-like"/>
    <property type="match status" value="1"/>
</dbReference>
<organism evidence="7 8">
    <name type="scientific">Owenia fusiformis</name>
    <name type="common">Polychaete worm</name>
    <dbReference type="NCBI Taxonomy" id="6347"/>
    <lineage>
        <taxon>Eukaryota</taxon>
        <taxon>Metazoa</taxon>
        <taxon>Spiralia</taxon>
        <taxon>Lophotrochozoa</taxon>
        <taxon>Annelida</taxon>
        <taxon>Polychaeta</taxon>
        <taxon>Sedentaria</taxon>
        <taxon>Canalipalpata</taxon>
        <taxon>Sabellida</taxon>
        <taxon>Oweniida</taxon>
        <taxon>Oweniidae</taxon>
        <taxon>Owenia</taxon>
    </lineage>
</organism>
<evidence type="ECO:0000256" key="5">
    <source>
        <dbReference type="SAM" id="Phobius"/>
    </source>
</evidence>
<feature type="transmembrane region" description="Helical" evidence="5">
    <location>
        <begin position="186"/>
        <end position="205"/>
    </location>
</feature>
<dbReference type="GO" id="GO:0004930">
    <property type="term" value="F:G protein-coupled receptor activity"/>
    <property type="evidence" value="ECO:0007669"/>
    <property type="project" value="InterPro"/>
</dbReference>
<dbReference type="GO" id="GO:0016020">
    <property type="term" value="C:membrane"/>
    <property type="evidence" value="ECO:0007669"/>
    <property type="project" value="UniProtKB-SubCell"/>
</dbReference>
<sequence>MTDLNSNLMMMNQSNDNMNTDDISILYQLSDIANQTLQNNSQDIGNKYLDDFYILQKRQLDFLQSTEYKIITNLQIYFKPILIVLGTIGNIFTARVLYKRYVKQNSASVYLLALAITNTLILNLIIAPDWIHIVTQTRYIANTSDWMCRIWKFYSEFIKALCIWLVVAMTVDRFIFLWYPLRAQSICTVFIAKVTTVLLIVFTGSL</sequence>
<evidence type="ECO:0000313" key="7">
    <source>
        <dbReference type="EMBL" id="CAH1779370.1"/>
    </source>
</evidence>
<dbReference type="PROSITE" id="PS50262">
    <property type="entry name" value="G_PROTEIN_RECEP_F1_2"/>
    <property type="match status" value="1"/>
</dbReference>
<evidence type="ECO:0000259" key="6">
    <source>
        <dbReference type="PROSITE" id="PS50262"/>
    </source>
</evidence>
<dbReference type="Gene3D" id="1.20.1070.10">
    <property type="entry name" value="Rhodopsin 7-helix transmembrane proteins"/>
    <property type="match status" value="1"/>
</dbReference>
<dbReference type="InterPro" id="IPR000276">
    <property type="entry name" value="GPCR_Rhodpsn"/>
</dbReference>
<evidence type="ECO:0000256" key="1">
    <source>
        <dbReference type="ARBA" id="ARBA00004370"/>
    </source>
</evidence>
<dbReference type="PANTHER" id="PTHR46641">
    <property type="entry name" value="FMRFAMIDE RECEPTOR-RELATED"/>
    <property type="match status" value="1"/>
</dbReference>
<evidence type="ECO:0000256" key="3">
    <source>
        <dbReference type="ARBA" id="ARBA00022989"/>
    </source>
</evidence>
<evidence type="ECO:0000313" key="8">
    <source>
        <dbReference type="Proteomes" id="UP000749559"/>
    </source>
</evidence>
<evidence type="ECO:0000256" key="4">
    <source>
        <dbReference type="ARBA" id="ARBA00023136"/>
    </source>
</evidence>
<feature type="transmembrane region" description="Helical" evidence="5">
    <location>
        <begin position="109"/>
        <end position="127"/>
    </location>
</feature>
<dbReference type="Pfam" id="PF00001">
    <property type="entry name" value="7tm_1"/>
    <property type="match status" value="1"/>
</dbReference>
<dbReference type="EMBL" id="CAIIXF020000003">
    <property type="protein sequence ID" value="CAH1779370.1"/>
    <property type="molecule type" value="Genomic_DNA"/>
</dbReference>
<evidence type="ECO:0000256" key="2">
    <source>
        <dbReference type="ARBA" id="ARBA00022692"/>
    </source>
</evidence>
<feature type="domain" description="G-protein coupled receptors family 1 profile" evidence="6">
    <location>
        <begin position="89"/>
        <end position="206"/>
    </location>
</feature>
<feature type="transmembrane region" description="Helical" evidence="5">
    <location>
        <begin position="157"/>
        <end position="179"/>
    </location>
</feature>
<name>A0A8S4NDH2_OWEFU</name>
<dbReference type="InterPro" id="IPR052954">
    <property type="entry name" value="GPCR-Ligand_Int"/>
</dbReference>
<keyword evidence="2 5" id="KW-0812">Transmembrane</keyword>
<proteinExistence type="predicted"/>
<comment type="subcellular location">
    <subcellularLocation>
        <location evidence="1">Membrane</location>
    </subcellularLocation>
</comment>
<gene>
    <name evidence="7" type="ORF">OFUS_LOCUS6183</name>
</gene>